<organism evidence="1 2">
    <name type="scientific">Azospirillum rugosum</name>
    <dbReference type="NCBI Taxonomy" id="416170"/>
    <lineage>
        <taxon>Bacteria</taxon>
        <taxon>Pseudomonadati</taxon>
        <taxon>Pseudomonadota</taxon>
        <taxon>Alphaproteobacteria</taxon>
        <taxon>Rhodospirillales</taxon>
        <taxon>Azospirillaceae</taxon>
        <taxon>Azospirillum</taxon>
    </lineage>
</organism>
<keyword evidence="2" id="KW-1185">Reference proteome</keyword>
<dbReference type="EMBL" id="JAGINP010000020">
    <property type="protein sequence ID" value="MBP2295174.1"/>
    <property type="molecule type" value="Genomic_DNA"/>
</dbReference>
<evidence type="ECO:0000313" key="2">
    <source>
        <dbReference type="Proteomes" id="UP000781958"/>
    </source>
</evidence>
<dbReference type="RefSeq" id="WP_209769592.1">
    <property type="nucleotide sequence ID" value="NZ_JAGINP010000020.1"/>
</dbReference>
<name>A0ABS4SSG1_9PROT</name>
<accession>A0ABS4SSG1</accession>
<gene>
    <name evidence="1" type="ORF">J2851_004977</name>
</gene>
<comment type="caution">
    <text evidence="1">The sequence shown here is derived from an EMBL/GenBank/DDBJ whole genome shotgun (WGS) entry which is preliminary data.</text>
</comment>
<proteinExistence type="predicted"/>
<protein>
    <submittedName>
        <fullName evidence="1">Uncharacterized protein</fullName>
    </submittedName>
</protein>
<reference evidence="1 2" key="1">
    <citation type="submission" date="2021-03" db="EMBL/GenBank/DDBJ databases">
        <title>Genomic Encyclopedia of Type Strains, Phase III (KMG-III): the genomes of soil and plant-associated and newly described type strains.</title>
        <authorList>
            <person name="Whitman W."/>
        </authorList>
    </citation>
    <scope>NUCLEOTIDE SEQUENCE [LARGE SCALE GENOMIC DNA]</scope>
    <source>
        <strain evidence="1 2">IMMIB AFH-6</strain>
    </source>
</reference>
<sequence>MQKLPLPSLIDGIRLLRSTEEEAAFAYREWLKAKDDINFSYGPALRTVRPIYSGIELSCALEAANRCPKTWKKANEDVIRLVHAEAEKKKDENGKPLTCLETPYRRFVIRPDMKFSIRPSVLYVLRKKAIVLWVQPRKTHGMNFTQIGILMAIAKHAVISDDIPDSQADIEFLDLSADDSGSRLVTPYRLEDFTLPNVSDIQDQFQIFARAYDEVCREGFEIRKRPRKRPDSHMPNFL</sequence>
<evidence type="ECO:0000313" key="1">
    <source>
        <dbReference type="EMBL" id="MBP2295174.1"/>
    </source>
</evidence>
<dbReference type="Proteomes" id="UP000781958">
    <property type="component" value="Unassembled WGS sequence"/>
</dbReference>